<dbReference type="EMBL" id="BMZS01000005">
    <property type="protein sequence ID" value="GHD50683.1"/>
    <property type="molecule type" value="Genomic_DNA"/>
</dbReference>
<comment type="caution">
    <text evidence="2">The sequence shown here is derived from an EMBL/GenBank/DDBJ whole genome shotgun (WGS) entry which is preliminary data.</text>
</comment>
<evidence type="ECO:0000256" key="1">
    <source>
        <dbReference type="SAM" id="SignalP"/>
    </source>
</evidence>
<protein>
    <recommendedName>
        <fullName evidence="4">DUF4136 domain-containing protein</fullName>
    </recommendedName>
</protein>
<proteinExistence type="predicted"/>
<dbReference type="PROSITE" id="PS51257">
    <property type="entry name" value="PROKAR_LIPOPROTEIN"/>
    <property type="match status" value="1"/>
</dbReference>
<name>A0A918XS99_9PROT</name>
<dbReference type="RefSeq" id="WP_189989808.1">
    <property type="nucleotide sequence ID" value="NZ_BMZS01000005.1"/>
</dbReference>
<reference evidence="2" key="1">
    <citation type="journal article" date="2014" name="Int. J. Syst. Evol. Microbiol.">
        <title>Complete genome sequence of Corynebacterium casei LMG S-19264T (=DSM 44701T), isolated from a smear-ripened cheese.</title>
        <authorList>
            <consortium name="US DOE Joint Genome Institute (JGI-PGF)"/>
            <person name="Walter F."/>
            <person name="Albersmeier A."/>
            <person name="Kalinowski J."/>
            <person name="Ruckert C."/>
        </authorList>
    </citation>
    <scope>NUCLEOTIDE SEQUENCE</scope>
    <source>
        <strain evidence="2">KCTC 42651</strain>
    </source>
</reference>
<organism evidence="2 3">
    <name type="scientific">Thalassobaculum fulvum</name>
    <dbReference type="NCBI Taxonomy" id="1633335"/>
    <lineage>
        <taxon>Bacteria</taxon>
        <taxon>Pseudomonadati</taxon>
        <taxon>Pseudomonadota</taxon>
        <taxon>Alphaproteobacteria</taxon>
        <taxon>Rhodospirillales</taxon>
        <taxon>Thalassobaculaceae</taxon>
        <taxon>Thalassobaculum</taxon>
    </lineage>
</organism>
<evidence type="ECO:0008006" key="4">
    <source>
        <dbReference type="Google" id="ProtNLM"/>
    </source>
</evidence>
<feature type="signal peptide" evidence="1">
    <location>
        <begin position="1"/>
        <end position="18"/>
    </location>
</feature>
<reference evidence="2" key="2">
    <citation type="submission" date="2020-09" db="EMBL/GenBank/DDBJ databases">
        <authorList>
            <person name="Sun Q."/>
            <person name="Kim S."/>
        </authorList>
    </citation>
    <scope>NUCLEOTIDE SEQUENCE</scope>
    <source>
        <strain evidence="2">KCTC 42651</strain>
    </source>
</reference>
<dbReference type="Proteomes" id="UP000630353">
    <property type="component" value="Unassembled WGS sequence"/>
</dbReference>
<keyword evidence="1" id="KW-0732">Signal</keyword>
<dbReference type="AlphaFoldDB" id="A0A918XS99"/>
<gene>
    <name evidence="2" type="ORF">GCM10017083_24210</name>
</gene>
<feature type="chain" id="PRO_5037783490" description="DUF4136 domain-containing protein" evidence="1">
    <location>
        <begin position="19"/>
        <end position="199"/>
    </location>
</feature>
<sequence length="199" mass="21318">MRRFAFLALLLLSGCVTAQDTMTGVQAGPRHRFLTFAGYNSPVLMVSVNAPFHLTPQDVAERLAGYADGSVLGSDVTYTANPGAARRNNYRIVARFDAEQAATATDACRSAYQSVVAARYADRTNLFMAFCDKGEPIAAAKISGPKLSGPSDPTLREMVRQGMKAMFPDGTGNQAGSMGSLEITPIPHFRLNPLDGIIK</sequence>
<evidence type="ECO:0000313" key="3">
    <source>
        <dbReference type="Proteomes" id="UP000630353"/>
    </source>
</evidence>
<evidence type="ECO:0000313" key="2">
    <source>
        <dbReference type="EMBL" id="GHD50683.1"/>
    </source>
</evidence>
<accession>A0A918XS99</accession>
<keyword evidence="3" id="KW-1185">Reference proteome</keyword>